<comment type="caution">
    <text evidence="1">The sequence shown here is derived from an EMBL/GenBank/DDBJ whole genome shotgun (WGS) entry which is preliminary data.</text>
</comment>
<name>A0A0R2D0R0_9LACO</name>
<dbReference type="PATRIC" id="fig|1423725.3.peg.1675"/>
<accession>A0A0R2D0R0</accession>
<keyword evidence="2" id="KW-1185">Reference proteome</keyword>
<evidence type="ECO:0000313" key="1">
    <source>
        <dbReference type="EMBL" id="KRM97585.1"/>
    </source>
</evidence>
<gene>
    <name evidence="1" type="ORF">FC19_GL001631</name>
</gene>
<organism evidence="1 2">
    <name type="scientific">Liquorilactobacillus aquaticus DSM 21051</name>
    <dbReference type="NCBI Taxonomy" id="1423725"/>
    <lineage>
        <taxon>Bacteria</taxon>
        <taxon>Bacillati</taxon>
        <taxon>Bacillota</taxon>
        <taxon>Bacilli</taxon>
        <taxon>Lactobacillales</taxon>
        <taxon>Lactobacillaceae</taxon>
        <taxon>Liquorilactobacillus</taxon>
    </lineage>
</organism>
<dbReference type="Proteomes" id="UP000051015">
    <property type="component" value="Unassembled WGS sequence"/>
</dbReference>
<dbReference type="AlphaFoldDB" id="A0A0R2D0R0"/>
<reference evidence="1 2" key="1">
    <citation type="journal article" date="2015" name="Genome Announc.">
        <title>Expanding the biotechnology potential of lactobacilli through comparative genomics of 213 strains and associated genera.</title>
        <authorList>
            <person name="Sun Z."/>
            <person name="Harris H.M."/>
            <person name="McCann A."/>
            <person name="Guo C."/>
            <person name="Argimon S."/>
            <person name="Zhang W."/>
            <person name="Yang X."/>
            <person name="Jeffery I.B."/>
            <person name="Cooney J.C."/>
            <person name="Kagawa T.F."/>
            <person name="Liu W."/>
            <person name="Song Y."/>
            <person name="Salvetti E."/>
            <person name="Wrobel A."/>
            <person name="Rasinkangas P."/>
            <person name="Parkhill J."/>
            <person name="Rea M.C."/>
            <person name="O'Sullivan O."/>
            <person name="Ritari J."/>
            <person name="Douillard F.P."/>
            <person name="Paul Ross R."/>
            <person name="Yang R."/>
            <person name="Briner A.E."/>
            <person name="Felis G.E."/>
            <person name="de Vos W.M."/>
            <person name="Barrangou R."/>
            <person name="Klaenhammer T.R."/>
            <person name="Caufield P.W."/>
            <person name="Cui Y."/>
            <person name="Zhang H."/>
            <person name="O'Toole P.W."/>
        </authorList>
    </citation>
    <scope>NUCLEOTIDE SEQUENCE [LARGE SCALE GENOMIC DNA]</scope>
    <source>
        <strain evidence="1 2">DSM 21051</strain>
    </source>
</reference>
<dbReference type="EMBL" id="AYZD01000001">
    <property type="protein sequence ID" value="KRM97585.1"/>
    <property type="molecule type" value="Genomic_DNA"/>
</dbReference>
<protein>
    <submittedName>
        <fullName evidence="1">Uncharacterized protein</fullName>
    </submittedName>
</protein>
<dbReference type="STRING" id="1423725.FC19_GL001631"/>
<proteinExistence type="predicted"/>
<evidence type="ECO:0000313" key="2">
    <source>
        <dbReference type="Proteomes" id="UP000051015"/>
    </source>
</evidence>
<sequence length="50" mass="5986">MQTNFIAQHGELLNHYQTKTKQPDSYFKEVWITTTHITHAKSYLLEISYE</sequence>